<evidence type="ECO:0000313" key="1">
    <source>
        <dbReference type="EMBL" id="VEN57361.1"/>
    </source>
</evidence>
<dbReference type="EMBL" id="CAACVG010011109">
    <property type="protein sequence ID" value="VEN57361.1"/>
    <property type="molecule type" value="Genomic_DNA"/>
</dbReference>
<dbReference type="AlphaFoldDB" id="A0A653DCU8"/>
<dbReference type="OrthoDB" id="958254at2759"/>
<evidence type="ECO:0000313" key="2">
    <source>
        <dbReference type="Proteomes" id="UP000410492"/>
    </source>
</evidence>
<accession>A0A653DCU8</accession>
<protein>
    <submittedName>
        <fullName evidence="1">Uncharacterized protein</fullName>
    </submittedName>
</protein>
<proteinExistence type="predicted"/>
<reference evidence="1 2" key="1">
    <citation type="submission" date="2019-01" db="EMBL/GenBank/DDBJ databases">
        <authorList>
            <person name="Sayadi A."/>
        </authorList>
    </citation>
    <scope>NUCLEOTIDE SEQUENCE [LARGE SCALE GENOMIC DNA]</scope>
</reference>
<gene>
    <name evidence="1" type="ORF">CALMAC_LOCUS16005</name>
</gene>
<name>A0A653DCU8_CALMS</name>
<sequence length="34" mass="3811">MSPDISNSVEMMKKKMKMKNEVARNPNSATVLLS</sequence>
<dbReference type="Proteomes" id="UP000410492">
    <property type="component" value="Unassembled WGS sequence"/>
</dbReference>
<organism evidence="1 2">
    <name type="scientific">Callosobruchus maculatus</name>
    <name type="common">Southern cowpea weevil</name>
    <name type="synonym">Pulse bruchid</name>
    <dbReference type="NCBI Taxonomy" id="64391"/>
    <lineage>
        <taxon>Eukaryota</taxon>
        <taxon>Metazoa</taxon>
        <taxon>Ecdysozoa</taxon>
        <taxon>Arthropoda</taxon>
        <taxon>Hexapoda</taxon>
        <taxon>Insecta</taxon>
        <taxon>Pterygota</taxon>
        <taxon>Neoptera</taxon>
        <taxon>Endopterygota</taxon>
        <taxon>Coleoptera</taxon>
        <taxon>Polyphaga</taxon>
        <taxon>Cucujiformia</taxon>
        <taxon>Chrysomeloidea</taxon>
        <taxon>Chrysomelidae</taxon>
        <taxon>Bruchinae</taxon>
        <taxon>Bruchini</taxon>
        <taxon>Callosobruchus</taxon>
    </lineage>
</organism>
<keyword evidence="2" id="KW-1185">Reference proteome</keyword>